<dbReference type="EMBL" id="LGUG01000004">
    <property type="protein sequence ID" value="KON95851.1"/>
    <property type="molecule type" value="Genomic_DNA"/>
</dbReference>
<evidence type="ECO:0000313" key="4">
    <source>
        <dbReference type="Proteomes" id="UP000182836"/>
    </source>
</evidence>
<dbReference type="OrthoDB" id="2455520at2"/>
<dbReference type="RefSeq" id="WP_043064925.1">
    <property type="nucleotide sequence ID" value="NZ_BJOA01000186.1"/>
</dbReference>
<gene>
    <name evidence="1" type="ORF">AF333_10500</name>
    <name evidence="2" type="ORF">SAMN04487909_1464</name>
</gene>
<sequence length="111" mass="13260">MKLGQKISDREKQKRIIVRIEGAYMTENRRSTYTALEEVNMLWDLQQVFEFDQLWKDGLTIEALAEKFGRHIDDIEMLAKDRIKKGKINYRNKWEKIIFTRAATFTSNTDE</sequence>
<evidence type="ECO:0000313" key="1">
    <source>
        <dbReference type="EMBL" id="KON95851.1"/>
    </source>
</evidence>
<protein>
    <submittedName>
        <fullName evidence="1">Uncharacterized protein</fullName>
    </submittedName>
</protein>
<dbReference type="EMBL" id="FNED01000046">
    <property type="protein sequence ID" value="SDK25956.1"/>
    <property type="molecule type" value="Genomic_DNA"/>
</dbReference>
<reference evidence="2 4" key="2">
    <citation type="submission" date="2016-10" db="EMBL/GenBank/DDBJ databases">
        <authorList>
            <person name="de Groot N.N."/>
        </authorList>
    </citation>
    <scope>NUCLEOTIDE SEQUENCE [LARGE SCALE GENOMIC DNA]</scope>
    <source>
        <strain evidence="2 4">DSM 2895</strain>
    </source>
</reference>
<proteinExistence type="predicted"/>
<accession>A0A0D1XTZ2</accession>
<organism evidence="1 3">
    <name type="scientific">Aneurinibacillus migulanus</name>
    <name type="common">Bacillus migulanus</name>
    <dbReference type="NCBI Taxonomy" id="47500"/>
    <lineage>
        <taxon>Bacteria</taxon>
        <taxon>Bacillati</taxon>
        <taxon>Bacillota</taxon>
        <taxon>Bacilli</taxon>
        <taxon>Bacillales</taxon>
        <taxon>Paenibacillaceae</taxon>
        <taxon>Aneurinibacillus group</taxon>
        <taxon>Aneurinibacillus</taxon>
    </lineage>
</organism>
<name>A0A0D1XTZ2_ANEMI</name>
<keyword evidence="3" id="KW-1185">Reference proteome</keyword>
<evidence type="ECO:0000313" key="3">
    <source>
        <dbReference type="Proteomes" id="UP000037269"/>
    </source>
</evidence>
<dbReference type="PATRIC" id="fig|47500.8.peg.5306"/>
<evidence type="ECO:0000313" key="2">
    <source>
        <dbReference type="EMBL" id="SDK25956.1"/>
    </source>
</evidence>
<dbReference type="GeneID" id="42305627"/>
<reference evidence="1 3" key="1">
    <citation type="submission" date="2015-07" db="EMBL/GenBank/DDBJ databases">
        <title>Fjat-14205 dsm 2895.</title>
        <authorList>
            <person name="Liu B."/>
            <person name="Wang J."/>
            <person name="Zhu Y."/>
            <person name="Liu G."/>
            <person name="Chen Q."/>
            <person name="Chen Z."/>
            <person name="Lan J."/>
            <person name="Che J."/>
            <person name="Ge C."/>
            <person name="Shi H."/>
            <person name="Pan Z."/>
            <person name="Liu X."/>
        </authorList>
    </citation>
    <scope>NUCLEOTIDE SEQUENCE [LARGE SCALE GENOMIC DNA]</scope>
    <source>
        <strain evidence="1 3">DSM 2895</strain>
    </source>
</reference>
<dbReference type="AlphaFoldDB" id="A0A0D1XTZ2"/>
<dbReference type="Proteomes" id="UP000037269">
    <property type="component" value="Unassembled WGS sequence"/>
</dbReference>
<dbReference type="Proteomes" id="UP000182836">
    <property type="component" value="Unassembled WGS sequence"/>
</dbReference>